<proteinExistence type="predicted"/>
<keyword evidence="2" id="KW-1185">Reference proteome</keyword>
<name>A0A419S1H2_9SPHI</name>
<reference evidence="1 2" key="1">
    <citation type="submission" date="2016-07" db="EMBL/GenBank/DDBJ databases">
        <title>Genome of Pelobium manganitolerans.</title>
        <authorList>
            <person name="Wu S."/>
            <person name="Wang G."/>
        </authorList>
    </citation>
    <scope>NUCLEOTIDE SEQUENCE [LARGE SCALE GENOMIC DNA]</scope>
    <source>
        <strain evidence="1 2">YS-25</strain>
    </source>
</reference>
<protein>
    <submittedName>
        <fullName evidence="1">Uncharacterized protein</fullName>
    </submittedName>
</protein>
<dbReference type="AlphaFoldDB" id="A0A419S1H2"/>
<sequence length="60" mass="6674">MNLFYRFVLSKNSLARRIKKLLKRFAAKLLNVGSLLCSCLQTQQISDNKNASRKSGGAAT</sequence>
<accession>A0A419S1H2</accession>
<dbReference type="EMBL" id="MBTA01000030">
    <property type="protein sequence ID" value="RKD12335.1"/>
    <property type="molecule type" value="Genomic_DNA"/>
</dbReference>
<comment type="caution">
    <text evidence="1">The sequence shown here is derived from an EMBL/GenBank/DDBJ whole genome shotgun (WGS) entry which is preliminary data.</text>
</comment>
<evidence type="ECO:0000313" key="1">
    <source>
        <dbReference type="EMBL" id="RKD12335.1"/>
    </source>
</evidence>
<gene>
    <name evidence="1" type="ORF">BCY91_11795</name>
</gene>
<evidence type="ECO:0000313" key="2">
    <source>
        <dbReference type="Proteomes" id="UP000283433"/>
    </source>
</evidence>
<dbReference type="Proteomes" id="UP000283433">
    <property type="component" value="Unassembled WGS sequence"/>
</dbReference>
<organism evidence="1 2">
    <name type="scientific">Pelobium manganitolerans</name>
    <dbReference type="NCBI Taxonomy" id="1842495"/>
    <lineage>
        <taxon>Bacteria</taxon>
        <taxon>Pseudomonadati</taxon>
        <taxon>Bacteroidota</taxon>
        <taxon>Sphingobacteriia</taxon>
        <taxon>Sphingobacteriales</taxon>
        <taxon>Sphingobacteriaceae</taxon>
        <taxon>Pelobium</taxon>
    </lineage>
</organism>